<dbReference type="AlphaFoldDB" id="U5DBH6"/>
<dbReference type="PANTHER" id="PTHR47273">
    <property type="entry name" value="EXPRESSED PROTEIN"/>
    <property type="match status" value="1"/>
</dbReference>
<gene>
    <name evidence="2" type="ORF">AMTR_s00047p00112050</name>
</gene>
<dbReference type="PANTHER" id="PTHR47273:SF6">
    <property type="entry name" value="POLLEN OLE E 1 ALLERGEN AND EXTENSIN FAMILY PROTEIN"/>
    <property type="match status" value="1"/>
</dbReference>
<dbReference type="OMA" id="ACHQRRR"/>
<dbReference type="Gramene" id="ERN17763">
    <property type="protein sequence ID" value="ERN17763"/>
    <property type="gene ID" value="AMTR_s00047p00112050"/>
</dbReference>
<evidence type="ECO:0000313" key="3">
    <source>
        <dbReference type="Proteomes" id="UP000017836"/>
    </source>
</evidence>
<dbReference type="Proteomes" id="UP000017836">
    <property type="component" value="Unassembled WGS sequence"/>
</dbReference>
<sequence length="191" mass="20979">MRSVRRGSFLAITALFLASAQPIRSADYSEDDASSVLFAGSDVVRTAGYGIEKLSSVLVTGTVTCDACRDTGKSPFVSGATVAVRCQTNGGKRSRHFRVRGKTDEYGDFMIDIPSHMHATPRLENTCHVTVVQIPENSDCRRNRAGRQAFRLRVSSVGNGIRVYTAGFLHFQPRGAAAICRYMGKEEERPW</sequence>
<feature type="chain" id="PRO_5004658768" description="Pollen Ole e 1 allergen and extensin family protein" evidence="1">
    <location>
        <begin position="26"/>
        <end position="191"/>
    </location>
</feature>
<accession>U5DBH6</accession>
<dbReference type="OrthoDB" id="744797at2759"/>
<evidence type="ECO:0008006" key="4">
    <source>
        <dbReference type="Google" id="ProtNLM"/>
    </source>
</evidence>
<feature type="signal peptide" evidence="1">
    <location>
        <begin position="1"/>
        <end position="25"/>
    </location>
</feature>
<dbReference type="EMBL" id="KI392311">
    <property type="protein sequence ID" value="ERN17763.1"/>
    <property type="molecule type" value="Genomic_DNA"/>
</dbReference>
<dbReference type="eggNOG" id="ENOG502S4G1">
    <property type="taxonomic scope" value="Eukaryota"/>
</dbReference>
<evidence type="ECO:0000256" key="1">
    <source>
        <dbReference type="SAM" id="SignalP"/>
    </source>
</evidence>
<proteinExistence type="predicted"/>
<dbReference type="STRING" id="13333.U5DBH6"/>
<dbReference type="KEGG" id="atr:18446093"/>
<organism evidence="2 3">
    <name type="scientific">Amborella trichopoda</name>
    <dbReference type="NCBI Taxonomy" id="13333"/>
    <lineage>
        <taxon>Eukaryota</taxon>
        <taxon>Viridiplantae</taxon>
        <taxon>Streptophyta</taxon>
        <taxon>Embryophyta</taxon>
        <taxon>Tracheophyta</taxon>
        <taxon>Spermatophyta</taxon>
        <taxon>Magnoliopsida</taxon>
        <taxon>Amborellales</taxon>
        <taxon>Amborellaceae</taxon>
        <taxon>Amborella</taxon>
    </lineage>
</organism>
<keyword evidence="1" id="KW-0732">Signal</keyword>
<reference evidence="3" key="1">
    <citation type="journal article" date="2013" name="Science">
        <title>The Amborella genome and the evolution of flowering plants.</title>
        <authorList>
            <consortium name="Amborella Genome Project"/>
        </authorList>
    </citation>
    <scope>NUCLEOTIDE SEQUENCE [LARGE SCALE GENOMIC DNA]</scope>
</reference>
<dbReference type="Pfam" id="PF01190">
    <property type="entry name" value="Pollen_Ole_e_1"/>
    <property type="match status" value="1"/>
</dbReference>
<dbReference type="HOGENOM" id="CLU_078644_1_0_1"/>
<evidence type="ECO:0000313" key="2">
    <source>
        <dbReference type="EMBL" id="ERN17763.1"/>
    </source>
</evidence>
<keyword evidence="3" id="KW-1185">Reference proteome</keyword>
<name>U5DBH6_AMBTC</name>
<protein>
    <recommendedName>
        <fullName evidence="4">Pollen Ole e 1 allergen and extensin family protein</fullName>
    </recommendedName>
</protein>